<comment type="caution">
    <text evidence="3">The sequence shown here is derived from an EMBL/GenBank/DDBJ whole genome shotgun (WGS) entry which is preliminary data.</text>
</comment>
<keyword evidence="1" id="KW-0732">Signal</keyword>
<name>A0ABV6DX63_9ACTN</name>
<evidence type="ECO:0000259" key="2">
    <source>
        <dbReference type="Pfam" id="PF14344"/>
    </source>
</evidence>
<feature type="signal peptide" evidence="1">
    <location>
        <begin position="1"/>
        <end position="26"/>
    </location>
</feature>
<dbReference type="EMBL" id="JBHLXH010000001">
    <property type="protein sequence ID" value="MFC0221317.1"/>
    <property type="molecule type" value="Genomic_DNA"/>
</dbReference>
<dbReference type="Proteomes" id="UP001589698">
    <property type="component" value="Unassembled WGS sequence"/>
</dbReference>
<evidence type="ECO:0000256" key="1">
    <source>
        <dbReference type="SAM" id="SignalP"/>
    </source>
</evidence>
<evidence type="ECO:0000313" key="3">
    <source>
        <dbReference type="EMBL" id="MFC0221317.1"/>
    </source>
</evidence>
<reference evidence="3 4" key="1">
    <citation type="submission" date="2024-09" db="EMBL/GenBank/DDBJ databases">
        <authorList>
            <person name="Sun Q."/>
            <person name="Mori K."/>
        </authorList>
    </citation>
    <scope>NUCLEOTIDE SEQUENCE [LARGE SCALE GENOMIC DNA]</scope>
    <source>
        <strain evidence="3 4">CCM 8654</strain>
    </source>
</reference>
<protein>
    <submittedName>
        <fullName evidence="3">DUF4397 domain-containing protein</fullName>
    </submittedName>
</protein>
<proteinExistence type="predicted"/>
<sequence length="301" mass="29819">MRTPVLTATAASLAALVLTAAPVAPAASSGPAAAPGLVTLVQAVPDAAVSIEVDGRSVARNAAVGDVLGPLGLTPGRHAVVFTGADFTVDSSLEVSSGRASDVVLHLPAEVDGEPVVHSYAAPTGPIGPGKARVLLAHTATVPPADVQVDGETVFTNIANGEFADADVPAGPVEVALLPSGGSADPILGPLDLTLEPRTLSMVYAYGNPSDGSMSVISHTEALSDDGSVVPTRIDTGTAGLARGHVTTFAGDAPPATVGDRPGVPADGTAPTSWQWAEWLGLVATAGAAVLVGRHARRVAG</sequence>
<organism evidence="3 4">
    <name type="scientific">Nocardioides zeicaulis</name>
    <dbReference type="NCBI Taxonomy" id="1776857"/>
    <lineage>
        <taxon>Bacteria</taxon>
        <taxon>Bacillati</taxon>
        <taxon>Actinomycetota</taxon>
        <taxon>Actinomycetes</taxon>
        <taxon>Propionibacteriales</taxon>
        <taxon>Nocardioidaceae</taxon>
        <taxon>Nocardioides</taxon>
    </lineage>
</organism>
<dbReference type="RefSeq" id="WP_378517011.1">
    <property type="nucleotide sequence ID" value="NZ_CBCSDI010000054.1"/>
</dbReference>
<dbReference type="InterPro" id="IPR025510">
    <property type="entry name" value="DUF4397"/>
</dbReference>
<accession>A0ABV6DX63</accession>
<evidence type="ECO:0000313" key="4">
    <source>
        <dbReference type="Proteomes" id="UP001589698"/>
    </source>
</evidence>
<gene>
    <name evidence="3" type="ORF">ACFFJG_02395</name>
</gene>
<keyword evidence="4" id="KW-1185">Reference proteome</keyword>
<dbReference type="Pfam" id="PF14344">
    <property type="entry name" value="DUF4397"/>
    <property type="match status" value="1"/>
</dbReference>
<feature type="domain" description="DUF4397" evidence="2">
    <location>
        <begin position="37"/>
        <end position="143"/>
    </location>
</feature>
<feature type="chain" id="PRO_5045258116" evidence="1">
    <location>
        <begin position="27"/>
        <end position="301"/>
    </location>
</feature>